<organism evidence="8 9">
    <name type="scientific">Flavobacterium terrae</name>
    <dbReference type="NCBI Taxonomy" id="415425"/>
    <lineage>
        <taxon>Bacteria</taxon>
        <taxon>Pseudomonadati</taxon>
        <taxon>Bacteroidota</taxon>
        <taxon>Flavobacteriia</taxon>
        <taxon>Flavobacteriales</taxon>
        <taxon>Flavobacteriaceae</taxon>
        <taxon>Flavobacterium</taxon>
    </lineage>
</organism>
<keyword evidence="3" id="KW-0406">Ion transport</keyword>
<gene>
    <name evidence="8" type="ORF">SAMN05444363_1510</name>
</gene>
<feature type="transmembrane region" description="Helical" evidence="6">
    <location>
        <begin position="121"/>
        <end position="139"/>
    </location>
</feature>
<keyword evidence="9" id="KW-1185">Reference proteome</keyword>
<feature type="domain" description="Cation efflux protein transmembrane" evidence="7">
    <location>
        <begin position="89"/>
        <end position="261"/>
    </location>
</feature>
<dbReference type="InterPro" id="IPR036163">
    <property type="entry name" value="HMA_dom_sf"/>
</dbReference>
<keyword evidence="3" id="KW-0813">Transport</keyword>
<protein>
    <submittedName>
        <fullName evidence="8">Cation efflux family protein</fullName>
    </submittedName>
</protein>
<proteinExistence type="predicted"/>
<dbReference type="GO" id="GO:0005886">
    <property type="term" value="C:plasma membrane"/>
    <property type="evidence" value="ECO:0007669"/>
    <property type="project" value="TreeGrafter"/>
</dbReference>
<feature type="transmembrane region" description="Helical" evidence="6">
    <location>
        <begin position="87"/>
        <end position="109"/>
    </location>
</feature>
<evidence type="ECO:0000256" key="1">
    <source>
        <dbReference type="ARBA" id="ARBA00004141"/>
    </source>
</evidence>
<evidence type="ECO:0000259" key="7">
    <source>
        <dbReference type="Pfam" id="PF01545"/>
    </source>
</evidence>
<keyword evidence="4 6" id="KW-1133">Transmembrane helix</keyword>
<dbReference type="InterPro" id="IPR050681">
    <property type="entry name" value="CDF/SLC30A"/>
</dbReference>
<evidence type="ECO:0000256" key="2">
    <source>
        <dbReference type="ARBA" id="ARBA00022692"/>
    </source>
</evidence>
<accession>A0A1M6DKP9</accession>
<feature type="transmembrane region" description="Helical" evidence="6">
    <location>
        <begin position="175"/>
        <end position="198"/>
    </location>
</feature>
<keyword evidence="3" id="KW-0862">Zinc</keyword>
<dbReference type="SUPFAM" id="SSF161111">
    <property type="entry name" value="Cation efflux protein transmembrane domain-like"/>
    <property type="match status" value="1"/>
</dbReference>
<evidence type="ECO:0000256" key="5">
    <source>
        <dbReference type="ARBA" id="ARBA00023136"/>
    </source>
</evidence>
<keyword evidence="3" id="KW-0864">Zinc transport</keyword>
<evidence type="ECO:0000256" key="4">
    <source>
        <dbReference type="ARBA" id="ARBA00022989"/>
    </source>
</evidence>
<comment type="subcellular location">
    <subcellularLocation>
        <location evidence="1">Membrane</location>
        <topology evidence="1">Multi-pass membrane protein</topology>
    </subcellularLocation>
</comment>
<dbReference type="Gene3D" id="1.20.1510.10">
    <property type="entry name" value="Cation efflux protein transmembrane domain"/>
    <property type="match status" value="1"/>
</dbReference>
<dbReference type="RefSeq" id="WP_073310403.1">
    <property type="nucleotide sequence ID" value="NZ_FQZI01000002.1"/>
</dbReference>
<dbReference type="InterPro" id="IPR027469">
    <property type="entry name" value="Cation_efflux_TMD_sf"/>
</dbReference>
<dbReference type="PANTHER" id="PTHR11562">
    <property type="entry name" value="CATION EFFLUX PROTEIN/ ZINC TRANSPORTER"/>
    <property type="match status" value="1"/>
</dbReference>
<dbReference type="Proteomes" id="UP000184488">
    <property type="component" value="Unassembled WGS sequence"/>
</dbReference>
<name>A0A1M6DKP9_9FLAO</name>
<keyword evidence="2 6" id="KW-0812">Transmembrane</keyword>
<dbReference type="EMBL" id="FQZI01000002">
    <property type="protein sequence ID" value="SHI73894.1"/>
    <property type="molecule type" value="Genomic_DNA"/>
</dbReference>
<evidence type="ECO:0000313" key="8">
    <source>
        <dbReference type="EMBL" id="SHI73894.1"/>
    </source>
</evidence>
<reference evidence="9" key="1">
    <citation type="submission" date="2016-11" db="EMBL/GenBank/DDBJ databases">
        <authorList>
            <person name="Varghese N."/>
            <person name="Submissions S."/>
        </authorList>
    </citation>
    <scope>NUCLEOTIDE SEQUENCE [LARGE SCALE GENOMIC DNA]</scope>
    <source>
        <strain evidence="9">DSM 18829</strain>
    </source>
</reference>
<dbReference type="GO" id="GO:0046872">
    <property type="term" value="F:metal ion binding"/>
    <property type="evidence" value="ECO:0007669"/>
    <property type="project" value="InterPro"/>
</dbReference>
<dbReference type="GO" id="GO:0005385">
    <property type="term" value="F:zinc ion transmembrane transporter activity"/>
    <property type="evidence" value="ECO:0007669"/>
    <property type="project" value="TreeGrafter"/>
</dbReference>
<feature type="transmembrane region" description="Helical" evidence="6">
    <location>
        <begin position="242"/>
        <end position="260"/>
    </location>
</feature>
<evidence type="ECO:0000256" key="3">
    <source>
        <dbReference type="ARBA" id="ARBA00022906"/>
    </source>
</evidence>
<dbReference type="Pfam" id="PF01545">
    <property type="entry name" value="Cation_efflux"/>
    <property type="match status" value="1"/>
</dbReference>
<dbReference type="OrthoDB" id="9799649at2"/>
<dbReference type="InterPro" id="IPR058533">
    <property type="entry name" value="Cation_efflux_TM"/>
</dbReference>
<sequence length="266" mass="29448">MYKSVYKIAKMDCPSEEQLIRLKLNGIEQIQQLNFDIPNRKLEVFHSGDTNLITDKINSLNLDSSLEKTEITSESIKQSDDTQQRKLLWRVLGINAFFFALEMVTGFVSNSMGLVADSLDMLADSIVYALALFAVGGAMARKNNIAKMSGYFQLLLAILGFIEVLRRFLDLTEVPAFQTMIIISLLALVGNAICLYLLQKSKSKEAHMQASMIFTSNDVVVNIGVIVAGVLVYFTNSKIPDLVIGVLVFAVVGKGALRILKLSNEK</sequence>
<keyword evidence="5 6" id="KW-0472">Membrane</keyword>
<dbReference type="AlphaFoldDB" id="A0A1M6DKP9"/>
<feature type="transmembrane region" description="Helical" evidence="6">
    <location>
        <begin position="151"/>
        <end position="169"/>
    </location>
</feature>
<dbReference type="STRING" id="415425.SAMN05444363_1510"/>
<dbReference type="SUPFAM" id="SSF55008">
    <property type="entry name" value="HMA, heavy metal-associated domain"/>
    <property type="match status" value="1"/>
</dbReference>
<evidence type="ECO:0000256" key="6">
    <source>
        <dbReference type="SAM" id="Phobius"/>
    </source>
</evidence>
<dbReference type="PANTHER" id="PTHR11562:SF17">
    <property type="entry name" value="RE54080P-RELATED"/>
    <property type="match status" value="1"/>
</dbReference>
<feature type="transmembrane region" description="Helical" evidence="6">
    <location>
        <begin position="219"/>
        <end position="236"/>
    </location>
</feature>
<evidence type="ECO:0000313" key="9">
    <source>
        <dbReference type="Proteomes" id="UP000184488"/>
    </source>
</evidence>